<evidence type="ECO:0000256" key="1">
    <source>
        <dbReference type="SAM" id="MobiDB-lite"/>
    </source>
</evidence>
<organism evidence="2 3">
    <name type="scientific">Planotetraspora silvatica</name>
    <dbReference type="NCBI Taxonomy" id="234614"/>
    <lineage>
        <taxon>Bacteria</taxon>
        <taxon>Bacillati</taxon>
        <taxon>Actinomycetota</taxon>
        <taxon>Actinomycetes</taxon>
        <taxon>Streptosporangiales</taxon>
        <taxon>Streptosporangiaceae</taxon>
        <taxon>Planotetraspora</taxon>
    </lineage>
</organism>
<dbReference type="EMBL" id="BOOQ01000013">
    <property type="protein sequence ID" value="GII46010.1"/>
    <property type="molecule type" value="Genomic_DNA"/>
</dbReference>
<feature type="region of interest" description="Disordered" evidence="1">
    <location>
        <begin position="51"/>
        <end position="99"/>
    </location>
</feature>
<reference evidence="2" key="1">
    <citation type="submission" date="2021-01" db="EMBL/GenBank/DDBJ databases">
        <title>Whole genome shotgun sequence of Planotetraspora silvatica NBRC 100141.</title>
        <authorList>
            <person name="Komaki H."/>
            <person name="Tamura T."/>
        </authorList>
    </citation>
    <scope>NUCLEOTIDE SEQUENCE</scope>
    <source>
        <strain evidence="2">NBRC 100141</strain>
    </source>
</reference>
<protein>
    <submittedName>
        <fullName evidence="2">Uncharacterized protein</fullName>
    </submittedName>
</protein>
<proteinExistence type="predicted"/>
<evidence type="ECO:0000313" key="3">
    <source>
        <dbReference type="Proteomes" id="UP000644610"/>
    </source>
</evidence>
<comment type="caution">
    <text evidence="2">The sequence shown here is derived from an EMBL/GenBank/DDBJ whole genome shotgun (WGS) entry which is preliminary data.</text>
</comment>
<evidence type="ECO:0000313" key="2">
    <source>
        <dbReference type="EMBL" id="GII46010.1"/>
    </source>
</evidence>
<sequence length="99" mass="10482">MGMAGLQWLRDGAIGANGAYVRRRFAGGAVALVSRPRLAGVLIDAARRTAASRRTRGGRRRHSLTFLGGGTYSTGSSAGSVPWEEDRSPGGGLWCVHER</sequence>
<name>A0A8J3XM91_9ACTN</name>
<keyword evidence="3" id="KW-1185">Reference proteome</keyword>
<feature type="compositionally biased region" description="Basic residues" evidence="1">
    <location>
        <begin position="51"/>
        <end position="63"/>
    </location>
</feature>
<accession>A0A8J3XM91</accession>
<dbReference type="Proteomes" id="UP000644610">
    <property type="component" value="Unassembled WGS sequence"/>
</dbReference>
<dbReference type="AlphaFoldDB" id="A0A8J3XM91"/>
<gene>
    <name evidence="2" type="ORF">Psi02_24340</name>
</gene>